<keyword evidence="1" id="KW-0812">Transmembrane</keyword>
<keyword evidence="3" id="KW-0548">Nucleotidyltransferase</keyword>
<gene>
    <name evidence="3" type="ORF">Tco_0861616</name>
</gene>
<evidence type="ECO:0000313" key="3">
    <source>
        <dbReference type="EMBL" id="GJT14574.1"/>
    </source>
</evidence>
<feature type="domain" description="RNase H type-1" evidence="2">
    <location>
        <begin position="55"/>
        <end position="170"/>
    </location>
</feature>
<dbReference type="Proteomes" id="UP001151760">
    <property type="component" value="Unassembled WGS sequence"/>
</dbReference>
<proteinExistence type="predicted"/>
<reference evidence="3" key="1">
    <citation type="journal article" date="2022" name="Int. J. Mol. Sci.">
        <title>Draft Genome of Tanacetum Coccineum: Genomic Comparison of Closely Related Tanacetum-Family Plants.</title>
        <authorList>
            <person name="Yamashiro T."/>
            <person name="Shiraishi A."/>
            <person name="Nakayama K."/>
            <person name="Satake H."/>
        </authorList>
    </citation>
    <scope>NUCLEOTIDE SEQUENCE</scope>
</reference>
<comment type="caution">
    <text evidence="3">The sequence shown here is derived from an EMBL/GenBank/DDBJ whole genome shotgun (WGS) entry which is preliminary data.</text>
</comment>
<protein>
    <submittedName>
        <fullName evidence="3">Reverse transcriptase domain-containing protein</fullName>
    </submittedName>
</protein>
<reference evidence="3" key="2">
    <citation type="submission" date="2022-01" db="EMBL/GenBank/DDBJ databases">
        <authorList>
            <person name="Yamashiro T."/>
            <person name="Shiraishi A."/>
            <person name="Satake H."/>
            <person name="Nakayama K."/>
        </authorList>
    </citation>
    <scope>NUCLEOTIDE SEQUENCE</scope>
</reference>
<name>A0ABQ5BNY4_9ASTR</name>
<dbReference type="Pfam" id="PF13456">
    <property type="entry name" value="RVT_3"/>
    <property type="match status" value="1"/>
</dbReference>
<dbReference type="PANTHER" id="PTHR48475">
    <property type="entry name" value="RIBONUCLEASE H"/>
    <property type="match status" value="1"/>
</dbReference>
<evidence type="ECO:0000313" key="4">
    <source>
        <dbReference type="Proteomes" id="UP001151760"/>
    </source>
</evidence>
<dbReference type="CDD" id="cd09279">
    <property type="entry name" value="RNase_HI_like"/>
    <property type="match status" value="1"/>
</dbReference>
<dbReference type="InterPro" id="IPR012337">
    <property type="entry name" value="RNaseH-like_sf"/>
</dbReference>
<keyword evidence="4" id="KW-1185">Reference proteome</keyword>
<keyword evidence="1" id="KW-1133">Transmembrane helix</keyword>
<dbReference type="Gene3D" id="3.30.420.10">
    <property type="entry name" value="Ribonuclease H-like superfamily/Ribonuclease H"/>
    <property type="match status" value="1"/>
</dbReference>
<keyword evidence="1" id="KW-0472">Membrane</keyword>
<sequence length="192" mass="21510">MLRSSLISPTLTFGGYLDLTLSSPMLKIWHLSFAFFGRVFDFAVVLAVLVTEESQSRQQGFGAGIILIALDDVEYSNALCLNFSNSNNDTKYKALLAGLLIATKMQVKDIHAFVNSKLVASQVQGSYKAKGERMIKYQEKVLELAGAFNRCRITHIPRAEYRKADAISKLAVVQFNHLSKELQVRMPERALY</sequence>
<keyword evidence="3" id="KW-0808">Transferase</keyword>
<dbReference type="GO" id="GO:0003964">
    <property type="term" value="F:RNA-directed DNA polymerase activity"/>
    <property type="evidence" value="ECO:0007669"/>
    <property type="project" value="UniProtKB-KW"/>
</dbReference>
<keyword evidence="3" id="KW-0695">RNA-directed DNA polymerase</keyword>
<dbReference type="InterPro" id="IPR002156">
    <property type="entry name" value="RNaseH_domain"/>
</dbReference>
<accession>A0ABQ5BNY4</accession>
<dbReference type="SUPFAM" id="SSF53098">
    <property type="entry name" value="Ribonuclease H-like"/>
    <property type="match status" value="1"/>
</dbReference>
<evidence type="ECO:0000256" key="1">
    <source>
        <dbReference type="SAM" id="Phobius"/>
    </source>
</evidence>
<dbReference type="InterPro" id="IPR036397">
    <property type="entry name" value="RNaseH_sf"/>
</dbReference>
<evidence type="ECO:0000259" key="2">
    <source>
        <dbReference type="Pfam" id="PF13456"/>
    </source>
</evidence>
<dbReference type="PANTHER" id="PTHR48475:SF2">
    <property type="entry name" value="RIBONUCLEASE H"/>
    <property type="match status" value="1"/>
</dbReference>
<dbReference type="EMBL" id="BQNB010013324">
    <property type="protein sequence ID" value="GJT14574.1"/>
    <property type="molecule type" value="Genomic_DNA"/>
</dbReference>
<feature type="transmembrane region" description="Helical" evidence="1">
    <location>
        <begin position="28"/>
        <end position="50"/>
    </location>
</feature>
<organism evidence="3 4">
    <name type="scientific">Tanacetum coccineum</name>
    <dbReference type="NCBI Taxonomy" id="301880"/>
    <lineage>
        <taxon>Eukaryota</taxon>
        <taxon>Viridiplantae</taxon>
        <taxon>Streptophyta</taxon>
        <taxon>Embryophyta</taxon>
        <taxon>Tracheophyta</taxon>
        <taxon>Spermatophyta</taxon>
        <taxon>Magnoliopsida</taxon>
        <taxon>eudicotyledons</taxon>
        <taxon>Gunneridae</taxon>
        <taxon>Pentapetalae</taxon>
        <taxon>asterids</taxon>
        <taxon>campanulids</taxon>
        <taxon>Asterales</taxon>
        <taxon>Asteraceae</taxon>
        <taxon>Asteroideae</taxon>
        <taxon>Anthemideae</taxon>
        <taxon>Anthemidinae</taxon>
        <taxon>Tanacetum</taxon>
    </lineage>
</organism>